<evidence type="ECO:0000256" key="1">
    <source>
        <dbReference type="ARBA" id="ARBA00001933"/>
    </source>
</evidence>
<dbReference type="RefSeq" id="WP_253445741.1">
    <property type="nucleotide sequence ID" value="NZ_JALJYF010000001.1"/>
</dbReference>
<evidence type="ECO:0000256" key="9">
    <source>
        <dbReference type="ARBA" id="ARBA00048531"/>
    </source>
</evidence>
<dbReference type="InterPro" id="IPR015424">
    <property type="entry name" value="PyrdxlP-dep_Trfase"/>
</dbReference>
<comment type="catalytic activity">
    <reaction evidence="9">
        <text>O-phospho-L-threonine + H(+) = (R)-1-aminopropan-2-yl phosphate + CO2</text>
        <dbReference type="Rhea" id="RHEA:11492"/>
        <dbReference type="ChEBI" id="CHEBI:15378"/>
        <dbReference type="ChEBI" id="CHEBI:16526"/>
        <dbReference type="ChEBI" id="CHEBI:58563"/>
        <dbReference type="ChEBI" id="CHEBI:58675"/>
        <dbReference type="EC" id="4.1.1.81"/>
    </reaction>
</comment>
<dbReference type="SUPFAM" id="SSF53383">
    <property type="entry name" value="PLP-dependent transferases"/>
    <property type="match status" value="1"/>
</dbReference>
<dbReference type="Proteomes" id="UP001523550">
    <property type="component" value="Unassembled WGS sequence"/>
</dbReference>
<keyword evidence="6" id="KW-0663">Pyridoxal phosphate</keyword>
<evidence type="ECO:0000259" key="10">
    <source>
        <dbReference type="Pfam" id="PF00155"/>
    </source>
</evidence>
<dbReference type="Pfam" id="PF00155">
    <property type="entry name" value="Aminotran_1_2"/>
    <property type="match status" value="1"/>
</dbReference>
<dbReference type="PANTHER" id="PTHR42885">
    <property type="entry name" value="HISTIDINOL-PHOSPHATE AMINOTRANSFERASE-RELATED"/>
    <property type="match status" value="1"/>
</dbReference>
<evidence type="ECO:0000313" key="12">
    <source>
        <dbReference type="Proteomes" id="UP001523550"/>
    </source>
</evidence>
<organism evidence="11 12">
    <name type="scientific">Natronospira proteinivora</name>
    <dbReference type="NCBI Taxonomy" id="1807133"/>
    <lineage>
        <taxon>Bacteria</taxon>
        <taxon>Pseudomonadati</taxon>
        <taxon>Pseudomonadota</taxon>
        <taxon>Gammaproteobacteria</taxon>
        <taxon>Natronospirales</taxon>
        <taxon>Natronospiraceae</taxon>
        <taxon>Natronospira</taxon>
    </lineage>
</organism>
<evidence type="ECO:0000256" key="5">
    <source>
        <dbReference type="ARBA" id="ARBA00022573"/>
    </source>
</evidence>
<evidence type="ECO:0000256" key="4">
    <source>
        <dbReference type="ARBA" id="ARBA00012285"/>
    </source>
</evidence>
<dbReference type="PANTHER" id="PTHR42885:SF1">
    <property type="entry name" value="THREONINE-PHOSPHATE DECARBOXYLASE"/>
    <property type="match status" value="1"/>
</dbReference>
<comment type="cofactor">
    <cofactor evidence="1">
        <name>pyridoxal 5'-phosphate</name>
        <dbReference type="ChEBI" id="CHEBI:597326"/>
    </cofactor>
</comment>
<evidence type="ECO:0000313" key="11">
    <source>
        <dbReference type="EMBL" id="MCP1726835.1"/>
    </source>
</evidence>
<comment type="caution">
    <text evidence="11">The sequence shown here is derived from an EMBL/GenBank/DDBJ whole genome shotgun (WGS) entry which is preliminary data.</text>
</comment>
<evidence type="ECO:0000256" key="6">
    <source>
        <dbReference type="ARBA" id="ARBA00022898"/>
    </source>
</evidence>
<dbReference type="InterPro" id="IPR015421">
    <property type="entry name" value="PyrdxlP-dep_Trfase_major"/>
</dbReference>
<evidence type="ECO:0000256" key="8">
    <source>
        <dbReference type="ARBA" id="ARBA00029996"/>
    </source>
</evidence>
<dbReference type="CDD" id="cd00609">
    <property type="entry name" value="AAT_like"/>
    <property type="match status" value="1"/>
</dbReference>
<sequence>MALEHGGRIKAAARAIGIPEDQWLDLSTGISPWSWPPPPIPDSVWRRLPEDDDGLEDQARHCLGVPDAAGLQALAGSQQAIMRLPELRPFSRVGVPMPGYREHAHCWQQAGHQVVDLSREEVPQALPELDVLVWIHPNNPSGEIVPVETLLAWWEQLQVRGGWLIVDEAFVEASDAESLISQTGREGLIVLRSVGKFFGLAGLRGGFMAGPPSLCQALAQAIGPWAVSGPARWLMRQALTDKTWQVMQKKRLQDESRALVSLLMEKGFHPVGGTALFQTVRHDDPRHVEAALRQQGVLVRAFDEAPWLRFGLPGGEARMLRAARALDSVLPS</sequence>
<comment type="function">
    <text evidence="2">Decarboxylates L-threonine-O-3-phosphate to yield (R)-1-amino-2-propanol O-2-phosphate, the precursor for the linkage between the nucleotide loop and the corrin ring in cobalamin.</text>
</comment>
<accession>A0ABT1G7A3</accession>
<keyword evidence="12" id="KW-1185">Reference proteome</keyword>
<dbReference type="InterPro" id="IPR004839">
    <property type="entry name" value="Aminotransferase_I/II_large"/>
</dbReference>
<dbReference type="NCBIfam" id="TIGR01140">
    <property type="entry name" value="L_thr_O3P_dcar"/>
    <property type="match status" value="1"/>
</dbReference>
<keyword evidence="7" id="KW-0456">Lyase</keyword>
<dbReference type="EMBL" id="JALJYF010000001">
    <property type="protein sequence ID" value="MCP1726835.1"/>
    <property type="molecule type" value="Genomic_DNA"/>
</dbReference>
<dbReference type="InterPro" id="IPR005860">
    <property type="entry name" value="CobD"/>
</dbReference>
<protein>
    <recommendedName>
        <fullName evidence="4">threonine-phosphate decarboxylase</fullName>
        <ecNumber evidence="4">4.1.1.81</ecNumber>
    </recommendedName>
    <alternativeName>
        <fullName evidence="8">L-threonine-O-3-phosphate decarboxylase</fullName>
    </alternativeName>
</protein>
<feature type="domain" description="Aminotransferase class I/classII large" evidence="10">
    <location>
        <begin position="76"/>
        <end position="323"/>
    </location>
</feature>
<dbReference type="Gene3D" id="3.90.1150.10">
    <property type="entry name" value="Aspartate Aminotransferase, domain 1"/>
    <property type="match status" value="1"/>
</dbReference>
<keyword evidence="5" id="KW-0169">Cobalamin biosynthesis</keyword>
<comment type="pathway">
    <text evidence="3">Cofactor biosynthesis; adenosylcobalamin biosynthesis.</text>
</comment>
<name>A0ABT1G7A3_9GAMM</name>
<dbReference type="Gene3D" id="3.40.640.10">
    <property type="entry name" value="Type I PLP-dependent aspartate aminotransferase-like (Major domain)"/>
    <property type="match status" value="1"/>
</dbReference>
<evidence type="ECO:0000256" key="7">
    <source>
        <dbReference type="ARBA" id="ARBA00023239"/>
    </source>
</evidence>
<proteinExistence type="predicted"/>
<gene>
    <name evidence="11" type="ORF">J2T60_000800</name>
</gene>
<evidence type="ECO:0000256" key="2">
    <source>
        <dbReference type="ARBA" id="ARBA00003444"/>
    </source>
</evidence>
<reference evidence="11 12" key="1">
    <citation type="submission" date="2022-03" db="EMBL/GenBank/DDBJ databases">
        <title>Genomic Encyclopedia of Type Strains, Phase III (KMG-III): the genomes of soil and plant-associated and newly described type strains.</title>
        <authorList>
            <person name="Whitman W."/>
        </authorList>
    </citation>
    <scope>NUCLEOTIDE SEQUENCE [LARGE SCALE GENOMIC DNA]</scope>
    <source>
        <strain evidence="11 12">BSker1</strain>
    </source>
</reference>
<dbReference type="EC" id="4.1.1.81" evidence="4"/>
<dbReference type="InterPro" id="IPR015422">
    <property type="entry name" value="PyrdxlP-dep_Trfase_small"/>
</dbReference>
<evidence type="ECO:0000256" key="3">
    <source>
        <dbReference type="ARBA" id="ARBA00004953"/>
    </source>
</evidence>